<reference evidence="2 3" key="1">
    <citation type="journal article" date="2007" name="Nature">
        <title>Evolution of genes and genomes on the Drosophila phylogeny.</title>
        <authorList>
            <consortium name="Drosophila 12 Genomes Consortium"/>
            <person name="Clark A.G."/>
            <person name="Eisen M.B."/>
            <person name="Smith D.R."/>
            <person name="Bergman C.M."/>
            <person name="Oliver B."/>
            <person name="Markow T.A."/>
            <person name="Kaufman T.C."/>
            <person name="Kellis M."/>
            <person name="Gelbart W."/>
            <person name="Iyer V.N."/>
            <person name="Pollard D.A."/>
            <person name="Sackton T.B."/>
            <person name="Larracuente A.M."/>
            <person name="Singh N.D."/>
            <person name="Abad J.P."/>
            <person name="Abt D.N."/>
            <person name="Adryan B."/>
            <person name="Aguade M."/>
            <person name="Akashi H."/>
            <person name="Anderson W.W."/>
            <person name="Aquadro C.F."/>
            <person name="Ardell D.H."/>
            <person name="Arguello R."/>
            <person name="Artieri C.G."/>
            <person name="Barbash D.A."/>
            <person name="Barker D."/>
            <person name="Barsanti P."/>
            <person name="Batterham P."/>
            <person name="Batzoglou S."/>
            <person name="Begun D."/>
            <person name="Bhutkar A."/>
            <person name="Blanco E."/>
            <person name="Bosak S.A."/>
            <person name="Bradley R.K."/>
            <person name="Brand A.D."/>
            <person name="Brent M.R."/>
            <person name="Brooks A.N."/>
            <person name="Brown R.H."/>
            <person name="Butlin R.K."/>
            <person name="Caggese C."/>
            <person name="Calvi B.R."/>
            <person name="Bernardo de Carvalho A."/>
            <person name="Caspi A."/>
            <person name="Castrezana S."/>
            <person name="Celniker S.E."/>
            <person name="Chang J.L."/>
            <person name="Chapple C."/>
            <person name="Chatterji S."/>
            <person name="Chinwalla A."/>
            <person name="Civetta A."/>
            <person name="Clifton S.W."/>
            <person name="Comeron J.M."/>
            <person name="Costello J.C."/>
            <person name="Coyne J.A."/>
            <person name="Daub J."/>
            <person name="David R.G."/>
            <person name="Delcher A.L."/>
            <person name="Delehaunty K."/>
            <person name="Do C.B."/>
            <person name="Ebling H."/>
            <person name="Edwards K."/>
            <person name="Eickbush T."/>
            <person name="Evans J.D."/>
            <person name="Filipski A."/>
            <person name="Findeiss S."/>
            <person name="Freyhult E."/>
            <person name="Fulton L."/>
            <person name="Fulton R."/>
            <person name="Garcia A.C."/>
            <person name="Gardiner A."/>
            <person name="Garfield D.A."/>
            <person name="Garvin B.E."/>
            <person name="Gibson G."/>
            <person name="Gilbert D."/>
            <person name="Gnerre S."/>
            <person name="Godfrey J."/>
            <person name="Good R."/>
            <person name="Gotea V."/>
            <person name="Gravely B."/>
            <person name="Greenberg A.J."/>
            <person name="Griffiths-Jones S."/>
            <person name="Gross S."/>
            <person name="Guigo R."/>
            <person name="Gustafson E.A."/>
            <person name="Haerty W."/>
            <person name="Hahn M.W."/>
            <person name="Halligan D.L."/>
            <person name="Halpern A.L."/>
            <person name="Halter G.M."/>
            <person name="Han M.V."/>
            <person name="Heger A."/>
            <person name="Hillier L."/>
            <person name="Hinrichs A.S."/>
            <person name="Holmes I."/>
            <person name="Hoskins R.A."/>
            <person name="Hubisz M.J."/>
            <person name="Hultmark D."/>
            <person name="Huntley M.A."/>
            <person name="Jaffe D.B."/>
            <person name="Jagadeeshan S."/>
            <person name="Jeck W.R."/>
            <person name="Johnson J."/>
            <person name="Jones C.D."/>
            <person name="Jordan W.C."/>
            <person name="Karpen G.H."/>
            <person name="Kataoka E."/>
            <person name="Keightley P.D."/>
            <person name="Kheradpour P."/>
            <person name="Kirkness E.F."/>
            <person name="Koerich L.B."/>
            <person name="Kristiansen K."/>
            <person name="Kudrna D."/>
            <person name="Kulathinal R.J."/>
            <person name="Kumar S."/>
            <person name="Kwok R."/>
            <person name="Lander E."/>
            <person name="Langley C.H."/>
            <person name="Lapoint R."/>
            <person name="Lazzaro B.P."/>
            <person name="Lee S.J."/>
            <person name="Levesque L."/>
            <person name="Li R."/>
            <person name="Lin C.F."/>
            <person name="Lin M.F."/>
            <person name="Lindblad-Toh K."/>
            <person name="Llopart A."/>
            <person name="Long M."/>
            <person name="Low L."/>
            <person name="Lozovsky E."/>
            <person name="Lu J."/>
            <person name="Luo M."/>
            <person name="Machado C.A."/>
            <person name="Makalowski W."/>
            <person name="Marzo M."/>
            <person name="Matsuda M."/>
            <person name="Matzkin L."/>
            <person name="McAllister B."/>
            <person name="McBride C.S."/>
            <person name="McKernan B."/>
            <person name="McKernan K."/>
            <person name="Mendez-Lago M."/>
            <person name="Minx P."/>
            <person name="Mollenhauer M.U."/>
            <person name="Montooth K."/>
            <person name="Mount S.M."/>
            <person name="Mu X."/>
            <person name="Myers E."/>
            <person name="Negre B."/>
            <person name="Newfeld S."/>
            <person name="Nielsen R."/>
            <person name="Noor M.A."/>
            <person name="O'Grady P."/>
            <person name="Pachter L."/>
            <person name="Papaceit M."/>
            <person name="Parisi M.J."/>
            <person name="Parisi M."/>
            <person name="Parts L."/>
            <person name="Pedersen J.S."/>
            <person name="Pesole G."/>
            <person name="Phillippy A.M."/>
            <person name="Ponting C.P."/>
            <person name="Pop M."/>
            <person name="Porcelli D."/>
            <person name="Powell J.R."/>
            <person name="Prohaska S."/>
            <person name="Pruitt K."/>
            <person name="Puig M."/>
            <person name="Quesneville H."/>
            <person name="Ram K.R."/>
            <person name="Rand D."/>
            <person name="Rasmussen M.D."/>
            <person name="Reed L.K."/>
            <person name="Reenan R."/>
            <person name="Reily A."/>
            <person name="Remington K.A."/>
            <person name="Rieger T.T."/>
            <person name="Ritchie M.G."/>
            <person name="Robin C."/>
            <person name="Rogers Y.H."/>
            <person name="Rohde C."/>
            <person name="Rozas J."/>
            <person name="Rubenfield M.J."/>
            <person name="Ruiz A."/>
            <person name="Russo S."/>
            <person name="Salzberg S.L."/>
            <person name="Sanchez-Gracia A."/>
            <person name="Saranga D.J."/>
            <person name="Sato H."/>
            <person name="Schaeffer S.W."/>
            <person name="Schatz M.C."/>
            <person name="Schlenke T."/>
            <person name="Schwartz R."/>
            <person name="Segarra C."/>
            <person name="Singh R.S."/>
            <person name="Sirot L."/>
            <person name="Sirota M."/>
            <person name="Sisneros N.B."/>
            <person name="Smith C.D."/>
            <person name="Smith T.F."/>
            <person name="Spieth J."/>
            <person name="Stage D.E."/>
            <person name="Stark A."/>
            <person name="Stephan W."/>
            <person name="Strausberg R.L."/>
            <person name="Strempel S."/>
            <person name="Sturgill D."/>
            <person name="Sutton G."/>
            <person name="Sutton G.G."/>
            <person name="Tao W."/>
            <person name="Teichmann S."/>
            <person name="Tobari Y.N."/>
            <person name="Tomimura Y."/>
            <person name="Tsolas J.M."/>
            <person name="Valente V.L."/>
            <person name="Venter E."/>
            <person name="Venter J.C."/>
            <person name="Vicario S."/>
            <person name="Vieira F.G."/>
            <person name="Vilella A.J."/>
            <person name="Villasante A."/>
            <person name="Walenz B."/>
            <person name="Wang J."/>
            <person name="Wasserman M."/>
            <person name="Watts T."/>
            <person name="Wilson D."/>
            <person name="Wilson R.K."/>
            <person name="Wing R.A."/>
            <person name="Wolfner M.F."/>
            <person name="Wong A."/>
            <person name="Wong G.K."/>
            <person name="Wu C.I."/>
            <person name="Wu G."/>
            <person name="Yamamoto D."/>
            <person name="Yang H.P."/>
            <person name="Yang S.P."/>
            <person name="Yorke J.A."/>
            <person name="Yoshida K."/>
            <person name="Zdobnov E."/>
            <person name="Zhang P."/>
            <person name="Zhang Y."/>
            <person name="Zimin A.V."/>
            <person name="Baldwin J."/>
            <person name="Abdouelleil A."/>
            <person name="Abdulkadir J."/>
            <person name="Abebe A."/>
            <person name="Abera B."/>
            <person name="Abreu J."/>
            <person name="Acer S.C."/>
            <person name="Aftuck L."/>
            <person name="Alexander A."/>
            <person name="An P."/>
            <person name="Anderson E."/>
            <person name="Anderson S."/>
            <person name="Arachi H."/>
            <person name="Azer M."/>
            <person name="Bachantsang P."/>
            <person name="Barry A."/>
            <person name="Bayul T."/>
            <person name="Berlin A."/>
            <person name="Bessette D."/>
            <person name="Bloom T."/>
            <person name="Blye J."/>
            <person name="Boguslavskiy L."/>
            <person name="Bonnet C."/>
            <person name="Boukhgalter B."/>
            <person name="Bourzgui I."/>
            <person name="Brown A."/>
            <person name="Cahill P."/>
            <person name="Channer S."/>
            <person name="Cheshatsang Y."/>
            <person name="Chuda L."/>
            <person name="Citroen M."/>
            <person name="Collymore A."/>
            <person name="Cooke P."/>
            <person name="Costello M."/>
            <person name="D'Aco K."/>
            <person name="Daza R."/>
            <person name="De Haan G."/>
            <person name="DeGray S."/>
            <person name="DeMaso C."/>
            <person name="Dhargay N."/>
            <person name="Dooley K."/>
            <person name="Dooley E."/>
            <person name="Doricent M."/>
            <person name="Dorje P."/>
            <person name="Dorjee K."/>
            <person name="Dupes A."/>
            <person name="Elong R."/>
            <person name="Falk J."/>
            <person name="Farina A."/>
            <person name="Faro S."/>
            <person name="Ferguson D."/>
            <person name="Fisher S."/>
            <person name="Foley C.D."/>
            <person name="Franke A."/>
            <person name="Friedrich D."/>
            <person name="Gadbois L."/>
            <person name="Gearin G."/>
            <person name="Gearin C.R."/>
            <person name="Giannoukos G."/>
            <person name="Goode T."/>
            <person name="Graham J."/>
            <person name="Grandbois E."/>
            <person name="Grewal S."/>
            <person name="Gyaltsen K."/>
            <person name="Hafez N."/>
            <person name="Hagos B."/>
            <person name="Hall J."/>
            <person name="Henson C."/>
            <person name="Hollinger A."/>
            <person name="Honan T."/>
            <person name="Huard M.D."/>
            <person name="Hughes L."/>
            <person name="Hurhula B."/>
            <person name="Husby M.E."/>
            <person name="Kamat A."/>
            <person name="Kanga B."/>
            <person name="Kashin S."/>
            <person name="Khazanovich D."/>
            <person name="Kisner P."/>
            <person name="Lance K."/>
            <person name="Lara M."/>
            <person name="Lee W."/>
            <person name="Lennon N."/>
            <person name="Letendre F."/>
            <person name="LeVine R."/>
            <person name="Lipovsky A."/>
            <person name="Liu X."/>
            <person name="Liu J."/>
            <person name="Liu S."/>
            <person name="Lokyitsang T."/>
            <person name="Lokyitsang Y."/>
            <person name="Lubonja R."/>
            <person name="Lui A."/>
            <person name="MacDonald P."/>
            <person name="Magnisalis V."/>
            <person name="Maru K."/>
            <person name="Matthews C."/>
            <person name="McCusker W."/>
            <person name="McDonough S."/>
            <person name="Mehta T."/>
            <person name="Meldrim J."/>
            <person name="Meneus L."/>
            <person name="Mihai O."/>
            <person name="Mihalev A."/>
            <person name="Mihova T."/>
            <person name="Mittelman R."/>
            <person name="Mlenga V."/>
            <person name="Montmayeur A."/>
            <person name="Mulrain L."/>
            <person name="Navidi A."/>
            <person name="Naylor J."/>
            <person name="Negash T."/>
            <person name="Nguyen T."/>
            <person name="Nguyen N."/>
            <person name="Nicol R."/>
            <person name="Norbu C."/>
            <person name="Norbu N."/>
            <person name="Novod N."/>
            <person name="O'Neill B."/>
            <person name="Osman S."/>
            <person name="Markiewicz E."/>
            <person name="Oyono O.L."/>
            <person name="Patti C."/>
            <person name="Phunkhang P."/>
            <person name="Pierre F."/>
            <person name="Priest M."/>
            <person name="Raghuraman S."/>
            <person name="Rege F."/>
            <person name="Reyes R."/>
            <person name="Rise C."/>
            <person name="Rogov P."/>
            <person name="Ross K."/>
            <person name="Ryan E."/>
            <person name="Settipalli S."/>
            <person name="Shea T."/>
            <person name="Sherpa N."/>
            <person name="Shi L."/>
            <person name="Shih D."/>
            <person name="Sparrow T."/>
            <person name="Spaulding J."/>
            <person name="Stalker J."/>
            <person name="Stange-Thomann N."/>
            <person name="Stavropoulos S."/>
            <person name="Stone C."/>
            <person name="Strader C."/>
            <person name="Tesfaye S."/>
            <person name="Thomson T."/>
            <person name="Thoulutsang Y."/>
            <person name="Thoulutsang D."/>
            <person name="Topham K."/>
            <person name="Topping I."/>
            <person name="Tsamla T."/>
            <person name="Vassiliev H."/>
            <person name="Vo A."/>
            <person name="Wangchuk T."/>
            <person name="Wangdi T."/>
            <person name="Weiand M."/>
            <person name="Wilkinson J."/>
            <person name="Wilson A."/>
            <person name="Yadav S."/>
            <person name="Young G."/>
            <person name="Yu Q."/>
            <person name="Zembek L."/>
            <person name="Zhong D."/>
            <person name="Zimmer A."/>
            <person name="Zwirko Z."/>
            <person name="Jaffe D.B."/>
            <person name="Alvarez P."/>
            <person name="Brockman W."/>
            <person name="Butler J."/>
            <person name="Chin C."/>
            <person name="Gnerre S."/>
            <person name="Grabherr M."/>
            <person name="Kleber M."/>
            <person name="Mauceli E."/>
            <person name="MacCallum I."/>
        </authorList>
    </citation>
    <scope>NUCLEOTIDE SEQUENCE [LARGE SCALE GENOMIC DNA]</scope>
    <source>
        <strain evidence="3">Tucson 15010-1051.87</strain>
    </source>
</reference>
<evidence type="ECO:0000313" key="3">
    <source>
        <dbReference type="Proteomes" id="UP000008792"/>
    </source>
</evidence>
<keyword evidence="3" id="KW-1185">Reference proteome</keyword>
<sequence>MLLKLTLALCLALLNTGCSAKPHLLAATPVGYATPPGGTWLAATAAAAAVPVAGYYPAYASYTYTPVYYGSYAAYPAYYPAYLRR</sequence>
<evidence type="ECO:0008006" key="4">
    <source>
        <dbReference type="Google" id="ProtNLM"/>
    </source>
</evidence>
<proteinExistence type="predicted"/>
<dbReference type="EMBL" id="CH940647">
    <property type="protein sequence ID" value="EDW68755.1"/>
    <property type="molecule type" value="Genomic_DNA"/>
</dbReference>
<dbReference type="HOGENOM" id="CLU_197785_0_0_1"/>
<dbReference type="AlphaFoldDB" id="B4LCB0"/>
<evidence type="ECO:0000256" key="1">
    <source>
        <dbReference type="SAM" id="SignalP"/>
    </source>
</evidence>
<dbReference type="eggNOG" id="ENOG502R7RH">
    <property type="taxonomic scope" value="Eukaryota"/>
</dbReference>
<accession>B4LCB0</accession>
<organism evidence="2 3">
    <name type="scientific">Drosophila virilis</name>
    <name type="common">Fruit fly</name>
    <dbReference type="NCBI Taxonomy" id="7244"/>
    <lineage>
        <taxon>Eukaryota</taxon>
        <taxon>Metazoa</taxon>
        <taxon>Ecdysozoa</taxon>
        <taxon>Arthropoda</taxon>
        <taxon>Hexapoda</taxon>
        <taxon>Insecta</taxon>
        <taxon>Pterygota</taxon>
        <taxon>Neoptera</taxon>
        <taxon>Endopterygota</taxon>
        <taxon>Diptera</taxon>
        <taxon>Brachycera</taxon>
        <taxon>Muscomorpha</taxon>
        <taxon>Ephydroidea</taxon>
        <taxon>Drosophilidae</taxon>
        <taxon>Drosophila</taxon>
    </lineage>
</organism>
<feature type="chain" id="PRO_5002815765" description="Lipoprotein" evidence="1">
    <location>
        <begin position="21"/>
        <end position="85"/>
    </location>
</feature>
<dbReference type="InParanoid" id="B4LCB0"/>
<dbReference type="KEGG" id="dvi:6622440"/>
<feature type="signal peptide" evidence="1">
    <location>
        <begin position="1"/>
        <end position="20"/>
    </location>
</feature>
<keyword evidence="1" id="KW-0732">Signal</keyword>
<dbReference type="OMA" id="YYPAYLR"/>
<gene>
    <name evidence="2" type="primary">Dvir\GJ12518</name>
    <name evidence="2" type="ORF">Dvir_GJ12518</name>
</gene>
<name>B4LCB0_DROVI</name>
<protein>
    <recommendedName>
        <fullName evidence="4">Lipoprotein</fullName>
    </recommendedName>
</protein>
<evidence type="ECO:0000313" key="2">
    <source>
        <dbReference type="EMBL" id="EDW68755.1"/>
    </source>
</evidence>
<dbReference type="Proteomes" id="UP000008792">
    <property type="component" value="Unassembled WGS sequence"/>
</dbReference>